<keyword evidence="2" id="KW-1185">Reference proteome</keyword>
<proteinExistence type="predicted"/>
<protein>
    <submittedName>
        <fullName evidence="1">Uncharacterized protein</fullName>
    </submittedName>
</protein>
<evidence type="ECO:0000313" key="1">
    <source>
        <dbReference type="EMBL" id="RXJ58044.1"/>
    </source>
</evidence>
<gene>
    <name evidence="1" type="ORF">CRV04_05930</name>
</gene>
<dbReference type="OrthoDB" id="5347393at2"/>
<name>A0A4Q0XR56_9BACT</name>
<accession>A0A4Q0XR56</accession>
<sequence>MDKKEFKKIIKTAGFPSQGKFAELIGIKANTFTTYKKIPDHVARIAKLSLLARDNGVSMEEIQAHLQLECQDNVSCPDSFEKEECSSYPKTQA</sequence>
<reference evidence="1 2" key="1">
    <citation type="submission" date="2017-10" db="EMBL/GenBank/DDBJ databases">
        <title>Genomics of the genus Arcobacter.</title>
        <authorList>
            <person name="Perez-Cataluna A."/>
            <person name="Figueras M.J."/>
        </authorList>
    </citation>
    <scope>NUCLEOTIDE SEQUENCE [LARGE SCALE GENOMIC DNA]</scope>
    <source>
        <strain evidence="1 2">CECT 8987</strain>
    </source>
</reference>
<dbReference type="EMBL" id="PDKN01000003">
    <property type="protein sequence ID" value="RXJ58044.1"/>
    <property type="molecule type" value="Genomic_DNA"/>
</dbReference>
<evidence type="ECO:0000313" key="2">
    <source>
        <dbReference type="Proteomes" id="UP000290657"/>
    </source>
</evidence>
<comment type="caution">
    <text evidence="1">The sequence shown here is derived from an EMBL/GenBank/DDBJ whole genome shotgun (WGS) entry which is preliminary data.</text>
</comment>
<dbReference type="AlphaFoldDB" id="A0A4Q0XR56"/>
<organism evidence="1 2">
    <name type="scientific">Candidatus Marinarcus aquaticus</name>
    <dbReference type="NCBI Taxonomy" id="2044504"/>
    <lineage>
        <taxon>Bacteria</taxon>
        <taxon>Pseudomonadati</taxon>
        <taxon>Campylobacterota</taxon>
        <taxon>Epsilonproteobacteria</taxon>
        <taxon>Campylobacterales</taxon>
        <taxon>Arcobacteraceae</taxon>
        <taxon>Candidatus Marinarcus</taxon>
    </lineage>
</organism>
<dbReference type="Proteomes" id="UP000290657">
    <property type="component" value="Unassembled WGS sequence"/>
</dbReference>
<dbReference type="RefSeq" id="WP_128995907.1">
    <property type="nucleotide sequence ID" value="NZ_PDKN01000003.1"/>
</dbReference>